<evidence type="ECO:0008006" key="5">
    <source>
        <dbReference type="Google" id="ProtNLM"/>
    </source>
</evidence>
<organism evidence="3 4">
    <name type="scientific">Microbacterium oryzae</name>
    <dbReference type="NCBI Taxonomy" id="743009"/>
    <lineage>
        <taxon>Bacteria</taxon>
        <taxon>Bacillati</taxon>
        <taxon>Actinomycetota</taxon>
        <taxon>Actinomycetes</taxon>
        <taxon>Micrococcales</taxon>
        <taxon>Microbacteriaceae</taxon>
        <taxon>Microbacterium</taxon>
    </lineage>
</organism>
<reference evidence="3 4" key="1">
    <citation type="submission" date="2018-09" db="EMBL/GenBank/DDBJ databases">
        <title>Whole genome sequencing of Microbacterium oryzae strain MB-10T.</title>
        <authorList>
            <person name="Das S.K."/>
        </authorList>
    </citation>
    <scope>NUCLEOTIDE SEQUENCE [LARGE SCALE GENOMIC DNA]</scope>
    <source>
        <strain evidence="3 4">MB-10</strain>
    </source>
</reference>
<dbReference type="PROSITE" id="PS51257">
    <property type="entry name" value="PROKAR_LIPOPROTEIN"/>
    <property type="match status" value="1"/>
</dbReference>
<dbReference type="EMBL" id="CP032550">
    <property type="protein sequence ID" value="QGU27346.1"/>
    <property type="molecule type" value="Genomic_DNA"/>
</dbReference>
<keyword evidence="4" id="KW-1185">Reference proteome</keyword>
<feature type="signal peptide" evidence="2">
    <location>
        <begin position="1"/>
        <end position="28"/>
    </location>
</feature>
<protein>
    <recommendedName>
        <fullName evidence="5">Lipoprotein</fullName>
    </recommendedName>
</protein>
<evidence type="ECO:0000313" key="3">
    <source>
        <dbReference type="EMBL" id="QGU27346.1"/>
    </source>
</evidence>
<evidence type="ECO:0000256" key="2">
    <source>
        <dbReference type="SAM" id="SignalP"/>
    </source>
</evidence>
<dbReference type="Proteomes" id="UP000422989">
    <property type="component" value="Chromosome"/>
</dbReference>
<keyword evidence="2" id="KW-0732">Signal</keyword>
<dbReference type="RefSeq" id="WP_156241837.1">
    <property type="nucleotide sequence ID" value="NZ_BAAAZL010000001.1"/>
</dbReference>
<sequence>MARITAAVAVAATLVVAAVGCATAYQHAAPVGESAVASQVSPSTPTPSTTPTASQTPAAPGRGAEDPWNPATWEIEPHELGPITIGDDFDATVAALPRDWVNDRRCAWVSYWSAPDGGYLVSFQRAPGAAGSVTGAAVESLSRRSGAGPRTADGLGIGATRAEVLAAHDDAQDVDTADGRAFLRVPGDHDTALFFEYVDGEDRARSVAVTSGEPPVREACA</sequence>
<dbReference type="KEGG" id="moj:D7D94_06445"/>
<feature type="compositionally biased region" description="Low complexity" evidence="1">
    <location>
        <begin position="36"/>
        <end position="60"/>
    </location>
</feature>
<feature type="region of interest" description="Disordered" evidence="1">
    <location>
        <begin position="36"/>
        <end position="71"/>
    </location>
</feature>
<accession>A0A6I6DTE1</accession>
<feature type="chain" id="PRO_5039720702" description="Lipoprotein" evidence="2">
    <location>
        <begin position="29"/>
        <end position="221"/>
    </location>
</feature>
<name>A0A6I6DTE1_9MICO</name>
<dbReference type="OrthoDB" id="5073669at2"/>
<gene>
    <name evidence="3" type="ORF">D7D94_06445</name>
</gene>
<evidence type="ECO:0000313" key="4">
    <source>
        <dbReference type="Proteomes" id="UP000422989"/>
    </source>
</evidence>
<proteinExistence type="predicted"/>
<dbReference type="AlphaFoldDB" id="A0A6I6DTE1"/>
<evidence type="ECO:0000256" key="1">
    <source>
        <dbReference type="SAM" id="MobiDB-lite"/>
    </source>
</evidence>